<dbReference type="HOGENOM" id="CLU_032070_0_0_1"/>
<dbReference type="PROSITE" id="PS51925">
    <property type="entry name" value="SWIB_MDM2"/>
    <property type="match status" value="1"/>
</dbReference>
<gene>
    <name evidence="3" type="ORF">BN7_6512</name>
</gene>
<evidence type="ECO:0000313" key="3">
    <source>
        <dbReference type="EMBL" id="CCH46907.1"/>
    </source>
</evidence>
<feature type="domain" description="DM2" evidence="2">
    <location>
        <begin position="211"/>
        <end position="288"/>
    </location>
</feature>
<evidence type="ECO:0000313" key="4">
    <source>
        <dbReference type="Proteomes" id="UP000009328"/>
    </source>
</evidence>
<dbReference type="CDD" id="cd10568">
    <property type="entry name" value="SWIB_like"/>
    <property type="match status" value="1"/>
</dbReference>
<evidence type="ECO:0000256" key="1">
    <source>
        <dbReference type="SAM" id="MobiDB-lite"/>
    </source>
</evidence>
<protein>
    <recommendedName>
        <fullName evidence="2">DM2 domain-containing protein</fullName>
    </recommendedName>
</protein>
<organism evidence="3 4">
    <name type="scientific">Wickerhamomyces ciferrii (strain ATCC 14091 / BCRC 22168 / CBS 111 / JCM 3599 / NBRC 0793 / NRRL Y-1031 F-60-10)</name>
    <name type="common">Yeast</name>
    <name type="synonym">Pichia ciferrii</name>
    <dbReference type="NCBI Taxonomy" id="1206466"/>
    <lineage>
        <taxon>Eukaryota</taxon>
        <taxon>Fungi</taxon>
        <taxon>Dikarya</taxon>
        <taxon>Ascomycota</taxon>
        <taxon>Saccharomycotina</taxon>
        <taxon>Saccharomycetes</taxon>
        <taxon>Phaffomycetales</taxon>
        <taxon>Wickerhamomycetaceae</taxon>
        <taxon>Wickerhamomyces</taxon>
    </lineage>
</organism>
<dbReference type="InParanoid" id="K0KXW4"/>
<feature type="region of interest" description="Disordered" evidence="1">
    <location>
        <begin position="1"/>
        <end position="21"/>
    </location>
</feature>
<dbReference type="InterPro" id="IPR019835">
    <property type="entry name" value="SWIB_domain"/>
</dbReference>
<name>K0KXW4_WICCF</name>
<dbReference type="Pfam" id="PF02201">
    <property type="entry name" value="SWIB"/>
    <property type="match status" value="1"/>
</dbReference>
<evidence type="ECO:0000259" key="2">
    <source>
        <dbReference type="PROSITE" id="PS51925"/>
    </source>
</evidence>
<dbReference type="InterPro" id="IPR003121">
    <property type="entry name" value="SWIB_MDM2_domain"/>
</dbReference>
<dbReference type="EMBL" id="CAIF01000286">
    <property type="protein sequence ID" value="CCH46907.1"/>
    <property type="molecule type" value="Genomic_DNA"/>
</dbReference>
<dbReference type="Proteomes" id="UP000009328">
    <property type="component" value="Unassembled WGS sequence"/>
</dbReference>
<comment type="caution">
    <text evidence="3">The sequence shown here is derived from an EMBL/GenBank/DDBJ whole genome shotgun (WGS) entry which is preliminary data.</text>
</comment>
<dbReference type="PANTHER" id="PTHR13844">
    <property type="entry name" value="SWI/SNF-RELATED MATRIX-ASSOCIATED ACTIN-DEPENDENT REGULATOR OF CHROMATIN SUBFAMILY D"/>
    <property type="match status" value="1"/>
</dbReference>
<dbReference type="AlphaFoldDB" id="K0KXW4"/>
<dbReference type="SUPFAM" id="SSF47592">
    <property type="entry name" value="SWIB/MDM2 domain"/>
    <property type="match status" value="1"/>
</dbReference>
<dbReference type="eggNOG" id="KOG2570">
    <property type="taxonomic scope" value="Eukaryota"/>
</dbReference>
<dbReference type="FunCoup" id="K0KXW4">
    <property type="interactions" value="786"/>
</dbReference>
<dbReference type="InterPro" id="IPR036885">
    <property type="entry name" value="SWIB_MDM2_dom_sf"/>
</dbReference>
<reference evidence="3 4" key="1">
    <citation type="journal article" date="2012" name="Eukaryot. Cell">
        <title>Draft genome sequence of Wickerhamomyces ciferrii NRRL Y-1031 F-60-10.</title>
        <authorList>
            <person name="Schneider J."/>
            <person name="Andrea H."/>
            <person name="Blom J."/>
            <person name="Jaenicke S."/>
            <person name="Ruckert C."/>
            <person name="Schorsch C."/>
            <person name="Szczepanowski R."/>
            <person name="Farwick M."/>
            <person name="Goesmann A."/>
            <person name="Puhler A."/>
            <person name="Schaffer S."/>
            <person name="Tauch A."/>
            <person name="Kohler T."/>
            <person name="Brinkrolf K."/>
        </authorList>
    </citation>
    <scope>NUCLEOTIDE SEQUENCE [LARGE SCALE GENOMIC DNA]</scope>
    <source>
        <strain evidence="4">ATCC 14091 / BCRC 22168 / CBS 111 / JCM 3599 / NBRC 0793 / NRRL Y-1031 F-60-10</strain>
    </source>
</reference>
<dbReference type="STRING" id="1206466.K0KXW4"/>
<proteinExistence type="predicted"/>
<keyword evidence="4" id="KW-1185">Reference proteome</keyword>
<dbReference type="SMART" id="SM00151">
    <property type="entry name" value="SWIB"/>
    <property type="match status" value="1"/>
</dbReference>
<sequence length="425" mass="49110">MVKQNIPPQPQARAAPVSAPQQIAQQGVTTVQTRPTDINIPHSIDKIVPEVSLYRKLLDAEKKIDIFTARKINDLQENINKIPTKKEILRIFIFNTAENQPWQLNQGQQSNEEPTWNLRIEGRLVNDVDAEDPQRRKFSTFLNGISIDIQNDKSPQSQQQQPNQQDLNKENVIEWHEQTDPNAPKVEFDGLDVKRPGSQNIKTKITIQPKESPIKLITSNELSSLLGVNELTQHDAVYSIWQYIQFNNLQAPEDKRIINCDENLSKLFNVPRFNFRDLIELLSKHLSPKPPIEINYEIKVDKSSTLGETVIDVEVPFIDVSEQEYWKNESKKLLTENDESIKELNMKIILGIQALNNSNRKYQFYNLLTQDPVQFLKDFTQSHSELLKILSGDEGYNEDTVRRSEFYTDELLSENVDLLLKTNRI</sequence>
<accession>K0KXW4</accession>
<dbReference type="Gene3D" id="1.10.245.10">
    <property type="entry name" value="SWIB/MDM2 domain"/>
    <property type="match status" value="1"/>
</dbReference>